<organism evidence="3 4">
    <name type="scientific">Sphaerisporangium siamense</name>
    <dbReference type="NCBI Taxonomy" id="795645"/>
    <lineage>
        <taxon>Bacteria</taxon>
        <taxon>Bacillati</taxon>
        <taxon>Actinomycetota</taxon>
        <taxon>Actinomycetes</taxon>
        <taxon>Streptosporangiales</taxon>
        <taxon>Streptosporangiaceae</taxon>
        <taxon>Sphaerisporangium</taxon>
    </lineage>
</organism>
<gene>
    <name evidence="3" type="ORF">BJ982_000035</name>
</gene>
<keyword evidence="3" id="KW-0378">Hydrolase</keyword>
<keyword evidence="4" id="KW-1185">Reference proteome</keyword>
<evidence type="ECO:0000313" key="3">
    <source>
        <dbReference type="EMBL" id="MBB4698491.1"/>
    </source>
</evidence>
<reference evidence="3 4" key="1">
    <citation type="submission" date="2020-08" db="EMBL/GenBank/DDBJ databases">
        <title>Sequencing the genomes of 1000 actinobacteria strains.</title>
        <authorList>
            <person name="Klenk H.-P."/>
        </authorList>
    </citation>
    <scope>NUCLEOTIDE SEQUENCE [LARGE SCALE GENOMIC DNA]</scope>
    <source>
        <strain evidence="3 4">DSM 45784</strain>
    </source>
</reference>
<keyword evidence="3" id="KW-0645">Protease</keyword>
<keyword evidence="2" id="KW-0472">Membrane</keyword>
<feature type="transmembrane region" description="Helical" evidence="2">
    <location>
        <begin position="20"/>
        <end position="41"/>
    </location>
</feature>
<name>A0A7W7D1N2_9ACTN</name>
<keyword evidence="2" id="KW-1133">Transmembrane helix</keyword>
<dbReference type="GO" id="GO:0006508">
    <property type="term" value="P:proteolysis"/>
    <property type="evidence" value="ECO:0007669"/>
    <property type="project" value="UniProtKB-KW"/>
</dbReference>
<dbReference type="GO" id="GO:0008233">
    <property type="term" value="F:peptidase activity"/>
    <property type="evidence" value="ECO:0007669"/>
    <property type="project" value="UniProtKB-KW"/>
</dbReference>
<evidence type="ECO:0000313" key="4">
    <source>
        <dbReference type="Proteomes" id="UP000542210"/>
    </source>
</evidence>
<evidence type="ECO:0000256" key="2">
    <source>
        <dbReference type="SAM" id="Phobius"/>
    </source>
</evidence>
<keyword evidence="2" id="KW-0812">Transmembrane</keyword>
<protein>
    <submittedName>
        <fullName evidence="3">Membrane protein implicated in regulation of membrane protease activity</fullName>
    </submittedName>
</protein>
<dbReference type="Proteomes" id="UP000542210">
    <property type="component" value="Unassembled WGS sequence"/>
</dbReference>
<feature type="region of interest" description="Disordered" evidence="1">
    <location>
        <begin position="74"/>
        <end position="104"/>
    </location>
</feature>
<comment type="caution">
    <text evidence="3">The sequence shown here is derived from an EMBL/GenBank/DDBJ whole genome shotgun (WGS) entry which is preliminary data.</text>
</comment>
<dbReference type="AlphaFoldDB" id="A0A7W7D1N2"/>
<proteinExistence type="predicted"/>
<sequence length="104" mass="10665">MPPVPIATASPALPAMPWPVQLACVALAALVVVAVLLYAIVKRVIDKADADDLPQVLAALRSLVDSVGNVVTRPPLGTGPVRLPVDPPRGQTGTGEPTASEDMP</sequence>
<dbReference type="EMBL" id="JACHND010000001">
    <property type="protein sequence ID" value="MBB4698491.1"/>
    <property type="molecule type" value="Genomic_DNA"/>
</dbReference>
<accession>A0A7W7D1N2</accession>
<dbReference type="RefSeq" id="WP_184875375.1">
    <property type="nucleotide sequence ID" value="NZ_BOOV01000014.1"/>
</dbReference>
<evidence type="ECO:0000256" key="1">
    <source>
        <dbReference type="SAM" id="MobiDB-lite"/>
    </source>
</evidence>